<dbReference type="OrthoDB" id="9898240at2"/>
<sequence length="229" mass="24877">MRKGAFMQNTPRVWIIALCVAVSISGIAGYVQGRRAGSRDAGADRQPADTNSSDNSFHLAGRVWDSDGVPAAGQTLTFQGESLSAVTDSEGVFLLTDLSPGTYEIALYREDGTVRARQNISIRCAYGVPEVSFELLEGEYRLRLSADIRYLEIAIVMIEERISISTDEYSYATRGGRIRIPQGTFYAQENSVTTPAGNTFLSDGTIVVPGSKRADPSRLILPDDDEAPD</sequence>
<reference evidence="1 2" key="1">
    <citation type="submission" date="2016-11" db="EMBL/GenBank/DDBJ databases">
        <authorList>
            <person name="Jaros S."/>
            <person name="Januszkiewicz K."/>
            <person name="Wedrychowicz H."/>
        </authorList>
    </citation>
    <scope>NUCLEOTIDE SEQUENCE [LARGE SCALE GENOMIC DNA]</scope>
    <source>
        <strain evidence="1 2">DSM 17459</strain>
    </source>
</reference>
<protein>
    <submittedName>
        <fullName evidence="1">Carboxypeptidase regulatory-like domain-containing protein</fullName>
    </submittedName>
</protein>
<dbReference type="Proteomes" id="UP000184245">
    <property type="component" value="Unassembled WGS sequence"/>
</dbReference>
<dbReference type="RefSeq" id="WP_072854486.1">
    <property type="nucleotide sequence ID" value="NZ_FQVI01000033.1"/>
</dbReference>
<name>A0A1M5C339_9CLOT</name>
<gene>
    <name evidence="1" type="ORF">SAMN02745158_03941</name>
</gene>
<proteinExistence type="predicted"/>
<keyword evidence="1" id="KW-0121">Carboxypeptidase</keyword>
<keyword evidence="1" id="KW-0645">Protease</keyword>
<dbReference type="Pfam" id="PF13620">
    <property type="entry name" value="CarboxypepD_reg"/>
    <property type="match status" value="1"/>
</dbReference>
<evidence type="ECO:0000313" key="2">
    <source>
        <dbReference type="Proteomes" id="UP000184245"/>
    </source>
</evidence>
<keyword evidence="2" id="KW-1185">Reference proteome</keyword>
<organism evidence="1 2">
    <name type="scientific">Lactonifactor longoviformis DSM 17459</name>
    <dbReference type="NCBI Taxonomy" id="1122155"/>
    <lineage>
        <taxon>Bacteria</taxon>
        <taxon>Bacillati</taxon>
        <taxon>Bacillota</taxon>
        <taxon>Clostridia</taxon>
        <taxon>Eubacteriales</taxon>
        <taxon>Clostridiaceae</taxon>
        <taxon>Lactonifactor</taxon>
    </lineage>
</organism>
<keyword evidence="1" id="KW-0378">Hydrolase</keyword>
<dbReference type="EMBL" id="FQVI01000033">
    <property type="protein sequence ID" value="SHF49090.1"/>
    <property type="molecule type" value="Genomic_DNA"/>
</dbReference>
<dbReference type="SUPFAM" id="SSF49452">
    <property type="entry name" value="Starch-binding domain-like"/>
    <property type="match status" value="1"/>
</dbReference>
<dbReference type="AlphaFoldDB" id="A0A1M5C339"/>
<evidence type="ECO:0000313" key="1">
    <source>
        <dbReference type="EMBL" id="SHF49090.1"/>
    </source>
</evidence>
<dbReference type="GO" id="GO:0030246">
    <property type="term" value="F:carbohydrate binding"/>
    <property type="evidence" value="ECO:0007669"/>
    <property type="project" value="InterPro"/>
</dbReference>
<dbReference type="GO" id="GO:0004180">
    <property type="term" value="F:carboxypeptidase activity"/>
    <property type="evidence" value="ECO:0007669"/>
    <property type="project" value="UniProtKB-KW"/>
</dbReference>
<accession>A0A1M5C339</accession>
<dbReference type="InterPro" id="IPR013784">
    <property type="entry name" value="Carb-bd-like_fold"/>
</dbReference>
<dbReference type="Gene3D" id="2.60.40.1120">
    <property type="entry name" value="Carboxypeptidase-like, regulatory domain"/>
    <property type="match status" value="1"/>
</dbReference>